<comment type="function">
    <text evidence="3 7">Has an important function as a repair enzyme for proteins that have been inactivated by oxidation. Catalyzes the reversible oxidation-reduction of methionine sulfoxide in proteins to methionine.</text>
</comment>
<feature type="active site" evidence="7">
    <location>
        <position position="134"/>
    </location>
</feature>
<dbReference type="Pfam" id="PF01641">
    <property type="entry name" value="SelR"/>
    <property type="match status" value="1"/>
</dbReference>
<dbReference type="Gene3D" id="2.170.150.20">
    <property type="entry name" value="Peptide methionine sulfoxide reductase"/>
    <property type="match status" value="1"/>
</dbReference>
<reference evidence="9 10" key="1">
    <citation type="submission" date="2017-06" db="EMBL/GenBank/DDBJ databases">
        <title>Novel microbial phyla capable of carbon fixation and sulfur reduction in deep-sea sediments.</title>
        <authorList>
            <person name="Huang J."/>
            <person name="Baker B."/>
            <person name="Wang Y."/>
        </authorList>
    </citation>
    <scope>NUCLEOTIDE SEQUENCE [LARGE SCALE GENOMIC DNA]</scope>
    <source>
        <strain evidence="9">B3_LCP</strain>
    </source>
</reference>
<evidence type="ECO:0000256" key="5">
    <source>
        <dbReference type="ARBA" id="ARBA00048488"/>
    </source>
</evidence>
<dbReference type="GO" id="GO:0008113">
    <property type="term" value="F:peptide-methionine (S)-S-oxide reductase activity"/>
    <property type="evidence" value="ECO:0007669"/>
    <property type="project" value="UniProtKB-UniRule"/>
</dbReference>
<dbReference type="GO" id="GO:0033743">
    <property type="term" value="F:peptide-methionine (R)-S-oxide reductase activity"/>
    <property type="evidence" value="ECO:0007669"/>
    <property type="project" value="UniProtKB-EC"/>
</dbReference>
<evidence type="ECO:0000256" key="1">
    <source>
        <dbReference type="ARBA" id="ARBA00023002"/>
    </source>
</evidence>
<dbReference type="InterPro" id="IPR011057">
    <property type="entry name" value="Mss4-like_sf"/>
</dbReference>
<dbReference type="Proteomes" id="UP000319619">
    <property type="component" value="Unassembled WGS sequence"/>
</dbReference>
<evidence type="ECO:0000256" key="7">
    <source>
        <dbReference type="HAMAP-Rule" id="MF_01401"/>
    </source>
</evidence>
<dbReference type="NCBIfam" id="TIGR00401">
    <property type="entry name" value="msrA"/>
    <property type="match status" value="1"/>
</dbReference>
<dbReference type="NCBIfam" id="NF004042">
    <property type="entry name" value="PRK05550.1"/>
    <property type="match status" value="1"/>
</dbReference>
<evidence type="ECO:0000313" key="10">
    <source>
        <dbReference type="Proteomes" id="UP000319619"/>
    </source>
</evidence>
<comment type="similarity">
    <text evidence="7">Belongs to the MsrA Met sulfoxide reductase family.</text>
</comment>
<dbReference type="Gene3D" id="3.30.1060.10">
    <property type="entry name" value="Peptide methionine sulphoxide reductase MsrA"/>
    <property type="match status" value="1"/>
</dbReference>
<dbReference type="SUPFAM" id="SSF51316">
    <property type="entry name" value="Mss4-like"/>
    <property type="match status" value="1"/>
</dbReference>
<comment type="catalytic activity">
    <reaction evidence="4 7">
        <text>L-methionyl-[protein] + [thioredoxin]-disulfide + H2O = L-methionyl-(S)-S-oxide-[protein] + [thioredoxin]-dithiol</text>
        <dbReference type="Rhea" id="RHEA:14217"/>
        <dbReference type="Rhea" id="RHEA-COMP:10698"/>
        <dbReference type="Rhea" id="RHEA-COMP:10700"/>
        <dbReference type="Rhea" id="RHEA-COMP:12313"/>
        <dbReference type="Rhea" id="RHEA-COMP:12315"/>
        <dbReference type="ChEBI" id="CHEBI:15377"/>
        <dbReference type="ChEBI" id="CHEBI:16044"/>
        <dbReference type="ChEBI" id="CHEBI:29950"/>
        <dbReference type="ChEBI" id="CHEBI:44120"/>
        <dbReference type="ChEBI" id="CHEBI:50058"/>
        <dbReference type="EC" id="1.8.4.11"/>
    </reaction>
</comment>
<sequence length="283" mass="32460">MEYNKLTPEEEMVIVQKGTEKPFTGEYNDHKETGIYSCKRCDAPLYRSESKFDSHCGWPSFDDEIPGAVKRLPDPDGNRTEIVCSNCGGHLGHVFTGEDFTEKSIRHCVNSISLNFIAHSEDIKSEIAYFAGGCFWGVEYFFQKSDGVISTTVGYMGGDMKDPTYEEVCSENTGHAEAMEVLFDPAKTDYETLTRLFFEIHDPIQINCQGPDIGKQYRSEIFYVDEKQRETAERLIEILKSKGYSIATELTKADKFWEAEKYHQDYYLNNGQMPYCHGYVKRF</sequence>
<gene>
    <name evidence="7" type="primary">msrA</name>
    <name evidence="9" type="ORF">CEE37_12000</name>
</gene>
<evidence type="ECO:0000313" key="9">
    <source>
        <dbReference type="EMBL" id="TKJ39135.1"/>
    </source>
</evidence>
<dbReference type="SUPFAM" id="SSF55068">
    <property type="entry name" value="Peptide methionine sulfoxide reductase"/>
    <property type="match status" value="1"/>
</dbReference>
<dbReference type="Pfam" id="PF01625">
    <property type="entry name" value="PMSR"/>
    <property type="match status" value="1"/>
</dbReference>
<evidence type="ECO:0000256" key="2">
    <source>
        <dbReference type="ARBA" id="ARBA00023268"/>
    </source>
</evidence>
<dbReference type="EMBL" id="NJBN01000008">
    <property type="protein sequence ID" value="TKJ39135.1"/>
    <property type="molecule type" value="Genomic_DNA"/>
</dbReference>
<evidence type="ECO:0000256" key="3">
    <source>
        <dbReference type="ARBA" id="ARBA00024679"/>
    </source>
</evidence>
<evidence type="ECO:0000259" key="8">
    <source>
        <dbReference type="PROSITE" id="PS51790"/>
    </source>
</evidence>
<evidence type="ECO:0000256" key="6">
    <source>
        <dbReference type="ARBA" id="ARBA00048782"/>
    </source>
</evidence>
<comment type="catalytic activity">
    <reaction evidence="5">
        <text>L-methionyl-[protein] + [thioredoxin]-disulfide + H2O = L-methionyl-(R)-S-oxide-[protein] + [thioredoxin]-dithiol</text>
        <dbReference type="Rhea" id="RHEA:24164"/>
        <dbReference type="Rhea" id="RHEA-COMP:10698"/>
        <dbReference type="Rhea" id="RHEA-COMP:10700"/>
        <dbReference type="Rhea" id="RHEA-COMP:12313"/>
        <dbReference type="Rhea" id="RHEA-COMP:12314"/>
        <dbReference type="ChEBI" id="CHEBI:15377"/>
        <dbReference type="ChEBI" id="CHEBI:16044"/>
        <dbReference type="ChEBI" id="CHEBI:29950"/>
        <dbReference type="ChEBI" id="CHEBI:45764"/>
        <dbReference type="ChEBI" id="CHEBI:50058"/>
        <dbReference type="EC" id="1.8.4.12"/>
    </reaction>
</comment>
<organism evidence="9 10">
    <name type="scientific">candidate division LCP-89 bacterium B3_LCP</name>
    <dbReference type="NCBI Taxonomy" id="2012998"/>
    <lineage>
        <taxon>Bacteria</taxon>
        <taxon>Pseudomonadati</taxon>
        <taxon>Bacteria division LCP-89</taxon>
    </lineage>
</organism>
<dbReference type="InterPro" id="IPR002579">
    <property type="entry name" value="Met_Sox_Rdtase_MsrB_dom"/>
</dbReference>
<dbReference type="InterPro" id="IPR036509">
    <property type="entry name" value="Met_Sox_Rdtase_MsrA_sf"/>
</dbReference>
<protein>
    <recommendedName>
        <fullName evidence="7">Peptide methionine sulfoxide reductase MsrA</fullName>
        <shortName evidence="7">Protein-methionine-S-oxide reductase</shortName>
        <ecNumber evidence="7">1.8.4.11</ecNumber>
    </recommendedName>
    <alternativeName>
        <fullName evidence="7">Peptide-methionine (S)-S-oxide reductase</fullName>
        <shortName evidence="7">Peptide Met(O) reductase</shortName>
    </alternativeName>
</protein>
<comment type="catalytic activity">
    <reaction evidence="6 7">
        <text>[thioredoxin]-disulfide + L-methionine + H2O = L-methionine (S)-S-oxide + [thioredoxin]-dithiol</text>
        <dbReference type="Rhea" id="RHEA:19993"/>
        <dbReference type="Rhea" id="RHEA-COMP:10698"/>
        <dbReference type="Rhea" id="RHEA-COMP:10700"/>
        <dbReference type="ChEBI" id="CHEBI:15377"/>
        <dbReference type="ChEBI" id="CHEBI:29950"/>
        <dbReference type="ChEBI" id="CHEBI:50058"/>
        <dbReference type="ChEBI" id="CHEBI:57844"/>
        <dbReference type="ChEBI" id="CHEBI:58772"/>
        <dbReference type="EC" id="1.8.4.11"/>
    </reaction>
</comment>
<evidence type="ECO:0000256" key="4">
    <source>
        <dbReference type="ARBA" id="ARBA00047806"/>
    </source>
</evidence>
<dbReference type="HAMAP" id="MF_01401">
    <property type="entry name" value="MsrA"/>
    <property type="match status" value="1"/>
</dbReference>
<proteinExistence type="inferred from homology"/>
<dbReference type="PANTHER" id="PTHR43774">
    <property type="entry name" value="PEPTIDE METHIONINE SULFOXIDE REDUCTASE"/>
    <property type="match status" value="1"/>
</dbReference>
<dbReference type="NCBIfam" id="NF004036">
    <property type="entry name" value="PRK05508.1"/>
    <property type="match status" value="1"/>
</dbReference>
<name>A0A532UW16_UNCL8</name>
<dbReference type="PROSITE" id="PS51790">
    <property type="entry name" value="MSRB"/>
    <property type="match status" value="1"/>
</dbReference>
<keyword evidence="2" id="KW-0511">Multifunctional enzyme</keyword>
<dbReference type="NCBIfam" id="TIGR00357">
    <property type="entry name" value="peptide-methionine (R)-S-oxide reductase MsrB"/>
    <property type="match status" value="1"/>
</dbReference>
<accession>A0A532UW16</accession>
<dbReference type="EC" id="1.8.4.11" evidence="7"/>
<dbReference type="InterPro" id="IPR002569">
    <property type="entry name" value="Met_Sox_Rdtase_MsrA_dom"/>
</dbReference>
<dbReference type="GO" id="GO:0033744">
    <property type="term" value="F:L-methionine:thioredoxin-disulfide S-oxidoreductase activity"/>
    <property type="evidence" value="ECO:0007669"/>
    <property type="project" value="RHEA"/>
</dbReference>
<dbReference type="PANTHER" id="PTHR43774:SF1">
    <property type="entry name" value="PEPTIDE METHIONINE SULFOXIDE REDUCTASE MSRA 2"/>
    <property type="match status" value="1"/>
</dbReference>
<feature type="domain" description="MsrB" evidence="8">
    <location>
        <begin position="1"/>
        <end position="119"/>
    </location>
</feature>
<dbReference type="AlphaFoldDB" id="A0A532UW16"/>
<comment type="caution">
    <text evidence="9">The sequence shown here is derived from an EMBL/GenBank/DDBJ whole genome shotgun (WGS) entry which is preliminary data.</text>
</comment>
<keyword evidence="1 7" id="KW-0560">Oxidoreductase</keyword>